<feature type="repeat" description="WD" evidence="5">
    <location>
        <begin position="91"/>
        <end position="132"/>
    </location>
</feature>
<dbReference type="PIRSF" id="PIRSF002394">
    <property type="entry name" value="GN-bd_beta"/>
    <property type="match status" value="1"/>
</dbReference>
<feature type="repeat" description="WD" evidence="5">
    <location>
        <begin position="387"/>
        <end position="421"/>
    </location>
</feature>
<dbReference type="Pfam" id="PF25391">
    <property type="entry name" value="WD40_Gbeta"/>
    <property type="match status" value="1"/>
</dbReference>
<proteinExistence type="inferred from homology"/>
<dbReference type="PROSITE" id="PS00678">
    <property type="entry name" value="WD_REPEATS_1"/>
    <property type="match status" value="2"/>
</dbReference>
<dbReference type="InterPro" id="IPR036322">
    <property type="entry name" value="WD40_repeat_dom_sf"/>
</dbReference>
<reference evidence="7 8" key="1">
    <citation type="journal article" date="2023" name="Elife">
        <title>Identification of key yeast species and microbe-microbe interactions impacting larval growth of Drosophila in the wild.</title>
        <authorList>
            <person name="Mure A."/>
            <person name="Sugiura Y."/>
            <person name="Maeda R."/>
            <person name="Honda K."/>
            <person name="Sakurai N."/>
            <person name="Takahashi Y."/>
            <person name="Watada M."/>
            <person name="Katoh T."/>
            <person name="Gotoh A."/>
            <person name="Gotoh Y."/>
            <person name="Taniguchi I."/>
            <person name="Nakamura K."/>
            <person name="Hayashi T."/>
            <person name="Katayama T."/>
            <person name="Uemura T."/>
            <person name="Hattori Y."/>
        </authorList>
    </citation>
    <scope>NUCLEOTIDE SEQUENCE [LARGE SCALE GENOMIC DNA]</scope>
    <source>
        <strain evidence="7 8">KH-74</strain>
    </source>
</reference>
<accession>A0AAV5S5B5</accession>
<evidence type="ECO:0000256" key="4">
    <source>
        <dbReference type="ARBA" id="ARBA00023224"/>
    </source>
</evidence>
<name>A0AAV5S5B5_MAUHU</name>
<dbReference type="InterPro" id="IPR016346">
    <property type="entry name" value="G-protein_beta_1-5"/>
</dbReference>
<keyword evidence="3" id="KW-0677">Repeat</keyword>
<dbReference type="PROSITE" id="PS50082">
    <property type="entry name" value="WD_REPEATS_2"/>
    <property type="match status" value="4"/>
</dbReference>
<dbReference type="GO" id="GO:0007165">
    <property type="term" value="P:signal transduction"/>
    <property type="evidence" value="ECO:0007669"/>
    <property type="project" value="UniProtKB-KW"/>
</dbReference>
<dbReference type="EMBL" id="BTGD01000025">
    <property type="protein sequence ID" value="GMM58656.1"/>
    <property type="molecule type" value="Genomic_DNA"/>
</dbReference>
<dbReference type="PRINTS" id="PR00320">
    <property type="entry name" value="GPROTEINBRPT"/>
</dbReference>
<dbReference type="PROSITE" id="PS50294">
    <property type="entry name" value="WD_REPEATS_REGION"/>
    <property type="match status" value="2"/>
</dbReference>
<dbReference type="Gene3D" id="2.130.10.10">
    <property type="entry name" value="YVTN repeat-like/Quinoprotein amine dehydrogenase"/>
    <property type="match status" value="1"/>
</dbReference>
<feature type="coiled-coil region" evidence="6">
    <location>
        <begin position="35"/>
        <end position="62"/>
    </location>
</feature>
<dbReference type="InterPro" id="IPR020472">
    <property type="entry name" value="WD40_PAC1"/>
</dbReference>
<evidence type="ECO:0000256" key="5">
    <source>
        <dbReference type="PROSITE-ProRule" id="PRU00221"/>
    </source>
</evidence>
<organism evidence="7 8">
    <name type="scientific">Maudiozyma humilis</name>
    <name type="common">Sour dough yeast</name>
    <name type="synonym">Kazachstania humilis</name>
    <dbReference type="NCBI Taxonomy" id="51915"/>
    <lineage>
        <taxon>Eukaryota</taxon>
        <taxon>Fungi</taxon>
        <taxon>Dikarya</taxon>
        <taxon>Ascomycota</taxon>
        <taxon>Saccharomycotina</taxon>
        <taxon>Saccharomycetes</taxon>
        <taxon>Saccharomycetales</taxon>
        <taxon>Saccharomycetaceae</taxon>
        <taxon>Maudiozyma</taxon>
    </lineage>
</organism>
<dbReference type="InterPro" id="IPR001680">
    <property type="entry name" value="WD40_rpt"/>
</dbReference>
<keyword evidence="8" id="KW-1185">Reference proteome</keyword>
<evidence type="ECO:0000313" key="7">
    <source>
        <dbReference type="EMBL" id="GMM58656.1"/>
    </source>
</evidence>
<dbReference type="InterPro" id="IPR015943">
    <property type="entry name" value="WD40/YVTN_repeat-like_dom_sf"/>
</dbReference>
<keyword evidence="4" id="KW-0807">Transducer</keyword>
<feature type="repeat" description="WD" evidence="5">
    <location>
        <begin position="180"/>
        <end position="220"/>
    </location>
</feature>
<dbReference type="AlphaFoldDB" id="A0AAV5S5B5"/>
<feature type="repeat" description="WD" evidence="5">
    <location>
        <begin position="221"/>
        <end position="265"/>
    </location>
</feature>
<dbReference type="PANTHER" id="PTHR19850">
    <property type="entry name" value="GUANINE NUCLEOTIDE-BINDING PROTEIN BETA G PROTEIN BETA"/>
    <property type="match status" value="1"/>
</dbReference>
<comment type="caution">
    <text evidence="7">The sequence shown here is derived from an EMBL/GenBank/DDBJ whole genome shotgun (WGS) entry which is preliminary data.</text>
</comment>
<evidence type="ECO:0000313" key="8">
    <source>
        <dbReference type="Proteomes" id="UP001377567"/>
    </source>
</evidence>
<comment type="similarity">
    <text evidence="1">Belongs to the WD repeat G protein beta family.</text>
</comment>
<evidence type="ECO:0000256" key="1">
    <source>
        <dbReference type="ARBA" id="ARBA00009768"/>
    </source>
</evidence>
<dbReference type="Proteomes" id="UP001377567">
    <property type="component" value="Unassembled WGS sequence"/>
</dbReference>
<dbReference type="InterPro" id="IPR001632">
    <property type="entry name" value="WD40_G-protein_beta-like"/>
</dbReference>
<sequence>MSYELQTREQQAPTKIVPQYLDTQNVAPLKVTSIQDEITKKIEIARQESNSLQSQVTKVKDTIQDSNLFEMAANVPVINNKSINLSPTITLRGHNNKIADFRWSNDSKYILSASQDGFLLLWDSETGLKEKAVPLDSQWVLACAISPNGKLISSGGLNNNCTIYSISGESRIQQNIQTIFKGHTCYISDIGFLDNANVVTGSGDMTCALWNIPKARRIREYTDHLGDVLNLSMTPSGSNPNTFCSCGSDGYTYIWDTRTAEATQNFFVSECDVNSVQFFNDGQTIAAGSDNGVIKLLDLRSDCPIASYSLQDSLYPHHSQPTYLPKNNDYNYQLTSPMTSNSMTSYLDDQGVTSLDFSASGRLMYATYTDLGCVVWDLLRAEVVGKLKGHSDRICGVKSSPDGLGVCTGSWDTTLRLWSPK</sequence>
<gene>
    <name evidence="7" type="ORF">DAKH74_052730</name>
</gene>
<keyword evidence="6" id="KW-0175">Coiled coil</keyword>
<dbReference type="SUPFAM" id="SSF50978">
    <property type="entry name" value="WD40 repeat-like"/>
    <property type="match status" value="1"/>
</dbReference>
<evidence type="ECO:0000256" key="3">
    <source>
        <dbReference type="ARBA" id="ARBA00022737"/>
    </source>
</evidence>
<evidence type="ECO:0000256" key="2">
    <source>
        <dbReference type="ARBA" id="ARBA00022574"/>
    </source>
</evidence>
<dbReference type="Pfam" id="PF00400">
    <property type="entry name" value="WD40"/>
    <property type="match status" value="1"/>
</dbReference>
<dbReference type="CDD" id="cd00200">
    <property type="entry name" value="WD40"/>
    <property type="match status" value="1"/>
</dbReference>
<dbReference type="SMART" id="SM00320">
    <property type="entry name" value="WD40"/>
    <property type="match status" value="7"/>
</dbReference>
<evidence type="ECO:0000256" key="6">
    <source>
        <dbReference type="SAM" id="Coils"/>
    </source>
</evidence>
<dbReference type="InterPro" id="IPR019775">
    <property type="entry name" value="WD40_repeat_CS"/>
</dbReference>
<dbReference type="PRINTS" id="PR00319">
    <property type="entry name" value="GPROTEINB"/>
</dbReference>
<protein>
    <submittedName>
        <fullName evidence="7">G protein subunit beta</fullName>
    </submittedName>
</protein>
<keyword evidence="2 5" id="KW-0853">WD repeat</keyword>